<reference evidence="1" key="1">
    <citation type="submission" date="2020-06" db="EMBL/GenBank/DDBJ databases">
        <title>Draft genome of Bugula neritina, a colonial animal packing powerful symbionts and potential medicines.</title>
        <authorList>
            <person name="Rayko M."/>
        </authorList>
    </citation>
    <scope>NUCLEOTIDE SEQUENCE [LARGE SCALE GENOMIC DNA]</scope>
    <source>
        <strain evidence="1">Kwan_BN1</strain>
    </source>
</reference>
<dbReference type="Gene3D" id="3.30.70.270">
    <property type="match status" value="2"/>
</dbReference>
<keyword evidence="2" id="KW-1185">Reference proteome</keyword>
<dbReference type="InterPro" id="IPR043128">
    <property type="entry name" value="Rev_trsase/Diguanyl_cyclase"/>
</dbReference>
<organism evidence="1 2">
    <name type="scientific">Bugula neritina</name>
    <name type="common">Brown bryozoan</name>
    <name type="synonym">Sertularia neritina</name>
    <dbReference type="NCBI Taxonomy" id="10212"/>
    <lineage>
        <taxon>Eukaryota</taxon>
        <taxon>Metazoa</taxon>
        <taxon>Spiralia</taxon>
        <taxon>Lophotrochozoa</taxon>
        <taxon>Bryozoa</taxon>
        <taxon>Gymnolaemata</taxon>
        <taxon>Cheilostomatida</taxon>
        <taxon>Flustrina</taxon>
        <taxon>Buguloidea</taxon>
        <taxon>Bugulidae</taxon>
        <taxon>Bugula</taxon>
    </lineage>
</organism>
<gene>
    <name evidence="1" type="ORF">EB796_004132</name>
</gene>
<dbReference type="InterPro" id="IPR043502">
    <property type="entry name" value="DNA/RNA_pol_sf"/>
</dbReference>
<evidence type="ECO:0000313" key="2">
    <source>
        <dbReference type="Proteomes" id="UP000593567"/>
    </source>
</evidence>
<dbReference type="OrthoDB" id="6156359at2759"/>
<protein>
    <submittedName>
        <fullName evidence="1">Uncharacterized protein</fullName>
    </submittedName>
</protein>
<dbReference type="SUPFAM" id="SSF56672">
    <property type="entry name" value="DNA/RNA polymerases"/>
    <property type="match status" value="1"/>
</dbReference>
<comment type="caution">
    <text evidence="1">The sequence shown here is derived from an EMBL/GenBank/DDBJ whole genome shotgun (WGS) entry which is preliminary data.</text>
</comment>
<dbReference type="PANTHER" id="PTHR37984">
    <property type="entry name" value="PROTEIN CBG26694"/>
    <property type="match status" value="1"/>
</dbReference>
<dbReference type="Proteomes" id="UP000593567">
    <property type="component" value="Unassembled WGS sequence"/>
</dbReference>
<sequence>MQRIQIAGITLNVYKCEFEVTKTKFLGHVIDESGIRAYPDKTKVITDFPIPSSRRELRQFFGIVNYLHKFSSQISSNTHYLRQLLGNNVEWKLGPPHTEQFIV</sequence>
<proteinExistence type="predicted"/>
<dbReference type="EMBL" id="VXIV02000550">
    <property type="protein sequence ID" value="KAF6037563.1"/>
    <property type="molecule type" value="Genomic_DNA"/>
</dbReference>
<name>A0A7J7KH62_BUGNE</name>
<dbReference type="AlphaFoldDB" id="A0A7J7KH62"/>
<dbReference type="PANTHER" id="PTHR37984:SF5">
    <property type="entry name" value="PROTEIN NYNRIN-LIKE"/>
    <property type="match status" value="1"/>
</dbReference>
<dbReference type="InterPro" id="IPR050951">
    <property type="entry name" value="Retrovirus_Pol_polyprotein"/>
</dbReference>
<evidence type="ECO:0000313" key="1">
    <source>
        <dbReference type="EMBL" id="KAF6037563.1"/>
    </source>
</evidence>
<accession>A0A7J7KH62</accession>